<protein>
    <submittedName>
        <fullName evidence="1">Uncharacterized protein</fullName>
    </submittedName>
</protein>
<comment type="caution">
    <text evidence="1">The sequence shown here is derived from an EMBL/GenBank/DDBJ whole genome shotgun (WGS) entry which is preliminary data.</text>
</comment>
<dbReference type="Proteomes" id="UP000886998">
    <property type="component" value="Unassembled WGS sequence"/>
</dbReference>
<keyword evidence="2" id="KW-1185">Reference proteome</keyword>
<name>A0A8X6YAI2_9ARAC</name>
<gene>
    <name evidence="1" type="ORF">TNIN_336531</name>
</gene>
<evidence type="ECO:0000313" key="2">
    <source>
        <dbReference type="Proteomes" id="UP000886998"/>
    </source>
</evidence>
<proteinExistence type="predicted"/>
<accession>A0A8X6YAI2</accession>
<dbReference type="EMBL" id="BMAV01016633">
    <property type="protein sequence ID" value="GFY67576.1"/>
    <property type="molecule type" value="Genomic_DNA"/>
</dbReference>
<sequence>MFLGIPPPLSTTPSSRPVVLKTHQARQIPLRHVKGVYSWRKSKNGNAGSLVLEHPSMCGVVNFRVTEAFQRVHSDLDVQMSLR</sequence>
<evidence type="ECO:0000313" key="1">
    <source>
        <dbReference type="EMBL" id="GFY67576.1"/>
    </source>
</evidence>
<organism evidence="1 2">
    <name type="scientific">Trichonephila inaurata madagascariensis</name>
    <dbReference type="NCBI Taxonomy" id="2747483"/>
    <lineage>
        <taxon>Eukaryota</taxon>
        <taxon>Metazoa</taxon>
        <taxon>Ecdysozoa</taxon>
        <taxon>Arthropoda</taxon>
        <taxon>Chelicerata</taxon>
        <taxon>Arachnida</taxon>
        <taxon>Araneae</taxon>
        <taxon>Araneomorphae</taxon>
        <taxon>Entelegynae</taxon>
        <taxon>Araneoidea</taxon>
        <taxon>Nephilidae</taxon>
        <taxon>Trichonephila</taxon>
        <taxon>Trichonephila inaurata</taxon>
    </lineage>
</organism>
<dbReference type="AlphaFoldDB" id="A0A8X6YAI2"/>
<reference evidence="1" key="1">
    <citation type="submission" date="2020-08" db="EMBL/GenBank/DDBJ databases">
        <title>Multicomponent nature underlies the extraordinary mechanical properties of spider dragline silk.</title>
        <authorList>
            <person name="Kono N."/>
            <person name="Nakamura H."/>
            <person name="Mori M."/>
            <person name="Yoshida Y."/>
            <person name="Ohtoshi R."/>
            <person name="Malay A.D."/>
            <person name="Moran D.A.P."/>
            <person name="Tomita M."/>
            <person name="Numata K."/>
            <person name="Arakawa K."/>
        </authorList>
    </citation>
    <scope>NUCLEOTIDE SEQUENCE</scope>
</reference>